<dbReference type="Pfam" id="PF00226">
    <property type="entry name" value="DnaJ"/>
    <property type="match status" value="1"/>
</dbReference>
<dbReference type="InterPro" id="IPR036869">
    <property type="entry name" value="J_dom_sf"/>
</dbReference>
<feature type="domain" description="J" evidence="7">
    <location>
        <begin position="184"/>
        <end position="237"/>
    </location>
</feature>
<dbReference type="PROSITE" id="PS50076">
    <property type="entry name" value="DNAJ_2"/>
    <property type="match status" value="1"/>
</dbReference>
<dbReference type="GO" id="GO:0016020">
    <property type="term" value="C:membrane"/>
    <property type="evidence" value="ECO:0007669"/>
    <property type="project" value="UniProtKB-SubCell"/>
</dbReference>
<evidence type="ECO:0000259" key="7">
    <source>
        <dbReference type="PROSITE" id="PS50076"/>
    </source>
</evidence>
<evidence type="ECO:0000256" key="1">
    <source>
        <dbReference type="ARBA" id="ARBA00004167"/>
    </source>
</evidence>
<evidence type="ECO:0000313" key="8">
    <source>
        <dbReference type="EMBL" id="CAA2103429.1"/>
    </source>
</evidence>
<keyword evidence="3" id="KW-1133">Transmembrane helix</keyword>
<comment type="subcellular location">
    <subcellularLocation>
        <location evidence="1">Membrane</location>
        <topology evidence="1">Single-pass membrane protein</topology>
    </subcellularLocation>
</comment>
<feature type="region of interest" description="Disordered" evidence="6">
    <location>
        <begin position="159"/>
        <end position="182"/>
    </location>
</feature>
<name>A0A679IST4_9HYPH</name>
<evidence type="ECO:0000256" key="3">
    <source>
        <dbReference type="ARBA" id="ARBA00022989"/>
    </source>
</evidence>
<feature type="compositionally biased region" description="Basic and acidic residues" evidence="6">
    <location>
        <begin position="227"/>
        <end position="237"/>
    </location>
</feature>
<evidence type="ECO:0000256" key="4">
    <source>
        <dbReference type="ARBA" id="ARBA00023136"/>
    </source>
</evidence>
<dbReference type="PANTHER" id="PTHR12763">
    <property type="match status" value="1"/>
</dbReference>
<dbReference type="AlphaFoldDB" id="A0A679IST4"/>
<dbReference type="EMBL" id="LR743504">
    <property type="protein sequence ID" value="CAA2103429.1"/>
    <property type="molecule type" value="Genomic_DNA"/>
</dbReference>
<proteinExistence type="inferred from homology"/>
<evidence type="ECO:0000256" key="2">
    <source>
        <dbReference type="ARBA" id="ARBA00022692"/>
    </source>
</evidence>
<organism evidence="8">
    <name type="scientific">Methylobacterium bullatum</name>
    <dbReference type="NCBI Taxonomy" id="570505"/>
    <lineage>
        <taxon>Bacteria</taxon>
        <taxon>Pseudomonadati</taxon>
        <taxon>Pseudomonadota</taxon>
        <taxon>Alphaproteobacteria</taxon>
        <taxon>Hyphomicrobiales</taxon>
        <taxon>Methylobacteriaceae</taxon>
        <taxon>Methylobacterium</taxon>
    </lineage>
</organism>
<evidence type="ECO:0000256" key="5">
    <source>
        <dbReference type="ARBA" id="ARBA00038105"/>
    </source>
</evidence>
<sequence>MTFLAALVALFVLWWYAKTAKPHLVRRLGRLITPRVARRIGGYVLLALAGVAAVRGRIELAILFGGVAFWFLDGVDAVVVRLRGLFRRAAVSRPTIVLFEVMPDGRTADGIVQIGPYAGRRLSQLPEAALMQILAVCRKVDRIAARRLQTYLDGRTAAGRVDAERDSDARSRRPPDPGAMTQEEAHQILGLQSGATLQQIRTAHRTLMKRWHPDQGGTVEGASRINAARDRLVSRHR</sequence>
<dbReference type="InterPro" id="IPR001623">
    <property type="entry name" value="DnaJ_domain"/>
</dbReference>
<keyword evidence="4" id="KW-0472">Membrane</keyword>
<dbReference type="Gene3D" id="1.10.287.110">
    <property type="entry name" value="DnaJ domain"/>
    <property type="match status" value="1"/>
</dbReference>
<dbReference type="SMART" id="SM00271">
    <property type="entry name" value="DnaJ"/>
    <property type="match status" value="1"/>
</dbReference>
<reference evidence="8" key="1">
    <citation type="submission" date="2019-12" db="EMBL/GenBank/DDBJ databases">
        <authorList>
            <person name="Cremers G."/>
        </authorList>
    </citation>
    <scope>NUCLEOTIDE SEQUENCE</scope>
    <source>
        <strain evidence="8">Mbul1</strain>
    </source>
</reference>
<feature type="region of interest" description="Disordered" evidence="6">
    <location>
        <begin position="209"/>
        <end position="237"/>
    </location>
</feature>
<gene>
    <name evidence="8" type="primary">djlA_2</name>
    <name evidence="8" type="ORF">MBUL_02191</name>
</gene>
<keyword evidence="2" id="KW-0812">Transmembrane</keyword>
<evidence type="ECO:0000256" key="6">
    <source>
        <dbReference type="SAM" id="MobiDB-lite"/>
    </source>
</evidence>
<comment type="similarity">
    <text evidence="5">Belongs to the TIM14 family.</text>
</comment>
<dbReference type="CDD" id="cd06257">
    <property type="entry name" value="DnaJ"/>
    <property type="match status" value="1"/>
</dbReference>
<dbReference type="SUPFAM" id="SSF46565">
    <property type="entry name" value="Chaperone J-domain"/>
    <property type="match status" value="1"/>
</dbReference>
<feature type="compositionally biased region" description="Basic and acidic residues" evidence="6">
    <location>
        <begin position="161"/>
        <end position="175"/>
    </location>
</feature>
<dbReference type="PANTHER" id="PTHR12763:SF28">
    <property type="entry name" value="GEO10507P1-RELATED"/>
    <property type="match status" value="1"/>
</dbReference>
<protein>
    <submittedName>
        <fullName evidence="8">Co-chaperone protein DjlA</fullName>
    </submittedName>
</protein>
<accession>A0A679IST4</accession>